<accession>A0A402D4A7</accession>
<evidence type="ECO:0000313" key="7">
    <source>
        <dbReference type="Proteomes" id="UP000287394"/>
    </source>
</evidence>
<dbReference type="RefSeq" id="WP_165864573.1">
    <property type="nucleotide sequence ID" value="NZ_AP025739.1"/>
</dbReference>
<evidence type="ECO:0000313" key="6">
    <source>
        <dbReference type="EMBL" id="BDI31176.1"/>
    </source>
</evidence>
<evidence type="ECO:0000256" key="3">
    <source>
        <dbReference type="ARBA" id="ARBA00023295"/>
    </source>
</evidence>
<dbReference type="Proteomes" id="UP000287394">
    <property type="component" value="Chromosome"/>
</dbReference>
<dbReference type="EMBL" id="AP025739">
    <property type="protein sequence ID" value="BDI31176.1"/>
    <property type="molecule type" value="Genomic_DNA"/>
</dbReference>
<keyword evidence="7" id="KW-1185">Reference proteome</keyword>
<dbReference type="EC" id="3.2.1.23" evidence="4"/>
<comment type="similarity">
    <text evidence="1 5">Belongs to the glycosyl hydrolase 35 family.</text>
</comment>
<dbReference type="PANTHER" id="PTHR23421">
    <property type="entry name" value="BETA-GALACTOSIDASE RELATED"/>
    <property type="match status" value="1"/>
</dbReference>
<dbReference type="GO" id="GO:0004565">
    <property type="term" value="F:beta-galactosidase activity"/>
    <property type="evidence" value="ECO:0007669"/>
    <property type="project" value="UniProtKB-EC"/>
</dbReference>
<proteinExistence type="inferred from homology"/>
<dbReference type="PRINTS" id="PR00742">
    <property type="entry name" value="GLHYDRLASE35"/>
</dbReference>
<dbReference type="Pfam" id="PF01301">
    <property type="entry name" value="Glyco_hydro_35"/>
    <property type="match status" value="1"/>
</dbReference>
<organism evidence="6 7">
    <name type="scientific">Capsulimonas corticalis</name>
    <dbReference type="NCBI Taxonomy" id="2219043"/>
    <lineage>
        <taxon>Bacteria</taxon>
        <taxon>Bacillati</taxon>
        <taxon>Armatimonadota</taxon>
        <taxon>Armatimonadia</taxon>
        <taxon>Capsulimonadales</taxon>
        <taxon>Capsulimonadaceae</taxon>
        <taxon>Capsulimonas</taxon>
    </lineage>
</organism>
<reference evidence="6 7" key="1">
    <citation type="journal article" date="2019" name="Int. J. Syst. Evol. Microbiol.">
        <title>Capsulimonas corticalis gen. nov., sp. nov., an aerobic capsulated bacterium, of a novel bacterial order, Capsulimonadales ord. nov., of the class Armatimonadia of the phylum Armatimonadetes.</title>
        <authorList>
            <person name="Li J."/>
            <person name="Kudo C."/>
            <person name="Tonouchi A."/>
        </authorList>
    </citation>
    <scope>NUCLEOTIDE SEQUENCE [LARGE SCALE GENOMIC DNA]</scope>
    <source>
        <strain evidence="6 7">AX-7</strain>
    </source>
</reference>
<dbReference type="AlphaFoldDB" id="A0A402D4A7"/>
<dbReference type="InterPro" id="IPR019801">
    <property type="entry name" value="Glyco_hydro_35_CS"/>
</dbReference>
<dbReference type="KEGG" id="ccot:CCAX7_32270"/>
<keyword evidence="2 4" id="KW-0378">Hydrolase</keyword>
<dbReference type="GO" id="GO:0005975">
    <property type="term" value="P:carbohydrate metabolic process"/>
    <property type="evidence" value="ECO:0007669"/>
    <property type="project" value="InterPro"/>
</dbReference>
<dbReference type="Gene3D" id="3.20.20.80">
    <property type="entry name" value="Glycosidases"/>
    <property type="match status" value="1"/>
</dbReference>
<gene>
    <name evidence="6" type="ORF">CCAX7_32270</name>
</gene>
<name>A0A402D4A7_9BACT</name>
<evidence type="ECO:0000256" key="4">
    <source>
        <dbReference type="RuleBase" id="RU000675"/>
    </source>
</evidence>
<evidence type="ECO:0000256" key="5">
    <source>
        <dbReference type="RuleBase" id="RU003679"/>
    </source>
</evidence>
<dbReference type="InterPro" id="IPR031330">
    <property type="entry name" value="Gly_Hdrlase_35_cat"/>
</dbReference>
<protein>
    <recommendedName>
        <fullName evidence="4">Beta-galactosidase</fullName>
        <ecNumber evidence="4">3.2.1.23</ecNumber>
    </recommendedName>
</protein>
<evidence type="ECO:0000256" key="2">
    <source>
        <dbReference type="ARBA" id="ARBA00022801"/>
    </source>
</evidence>
<evidence type="ECO:0000256" key="1">
    <source>
        <dbReference type="ARBA" id="ARBA00009809"/>
    </source>
</evidence>
<dbReference type="SUPFAM" id="SSF51445">
    <property type="entry name" value="(Trans)glycosidases"/>
    <property type="match status" value="1"/>
</dbReference>
<comment type="catalytic activity">
    <reaction evidence="4">
        <text>Hydrolysis of terminal non-reducing beta-D-galactose residues in beta-D-galactosides.</text>
        <dbReference type="EC" id="3.2.1.23"/>
    </reaction>
</comment>
<dbReference type="PROSITE" id="PS01182">
    <property type="entry name" value="GLYCOSYL_HYDROL_F35"/>
    <property type="match status" value="1"/>
</dbReference>
<sequence>MNAHTLRLRATTPQAQIFDGHLELGANRAPDGGEITVNSQHLMRDGQPWLPVMGEFHYARYPENEWRDELLKVRAGGVEIVATYIFWIHHEEEEGRFDWEGRRGLRRFVTLCGELGLNVAARLGPWCHGEVRGGGLPDWIAQKGVELRSDDPGYLRYVERFYGEIGRQLDGLLWKDGGPVVAVQCENEYGGPAEHLLTLRRMAMEAGLDVPLYTRTGWPELTTAMPVGPFLPLFGGYADGFWDRSLAEMPPGYRGAYLFSSVRADAAIATDQLGERIVGLEADDIYYPYFACEIGGGMERSYHRRIRIAPKDIASSALVKIGSGGNLQGYYMYHGGTNPEGRFSTLQESQATGYWNDLPVKSYDFQAPLGEFGQVRDHYHLLRRMHLFLRDFGSALASMPALMPLTPPASADDTSTLRWSARTNGRSGFLFVNNYQRLQAMPAKTEVQFELCLPGVCLQVPSAPIDVPADSFFFWPFEMDLDGANLVYATAQPVCRLAESGESYFVFAQTPSVPAEFLFHDQDLCAEAASGVVSCEEGRIRISELAAGTDVAIHLWTQEGRRIHIVLLDEAQSLACWRGTLAGRERLFLSEASLVLDGNRLRLEAGDPECLTAAIFPAPDQVSFAGQALPGVSDGIFRRYIAPAVPSKTTQVRRELLQATGHKRRVLIGSQGVAEAPSDADFDDAAVWRLHLPPQTGSSRRRLRIEYVGDVARLYLNGRLLTDNFYNGNEFEVGLTRDTPEICQGELLLKILPLRQDAPIYLPADAWPDRRDGDSVVALVGVEIVEDHAVEWECAAIEVTAVSSLGS</sequence>
<dbReference type="InterPro" id="IPR001944">
    <property type="entry name" value="Glycoside_Hdrlase_35"/>
</dbReference>
<dbReference type="InterPro" id="IPR017853">
    <property type="entry name" value="GH"/>
</dbReference>
<keyword evidence="3 4" id="KW-0326">Glycosidase</keyword>